<proteinExistence type="predicted"/>
<name>A0A445DN98_ARAHY</name>
<dbReference type="PANTHER" id="PTHR20932:SF36">
    <property type="entry name" value="OS03G0110600 PROTEIN"/>
    <property type="match status" value="1"/>
</dbReference>
<dbReference type="InterPro" id="IPR045030">
    <property type="entry name" value="LYSM1-4"/>
</dbReference>
<dbReference type="InterPro" id="IPR036779">
    <property type="entry name" value="LysM_dom_sf"/>
</dbReference>
<dbReference type="AlphaFoldDB" id="A0A445DN98"/>
<dbReference type="InterPro" id="IPR018392">
    <property type="entry name" value="LysM"/>
</dbReference>
<keyword evidence="4" id="KW-1185">Reference proteome</keyword>
<organism evidence="3 4">
    <name type="scientific">Arachis hypogaea</name>
    <name type="common">Peanut</name>
    <dbReference type="NCBI Taxonomy" id="3818"/>
    <lineage>
        <taxon>Eukaryota</taxon>
        <taxon>Viridiplantae</taxon>
        <taxon>Streptophyta</taxon>
        <taxon>Embryophyta</taxon>
        <taxon>Tracheophyta</taxon>
        <taxon>Spermatophyta</taxon>
        <taxon>Magnoliopsida</taxon>
        <taxon>eudicotyledons</taxon>
        <taxon>Gunneridae</taxon>
        <taxon>Pentapetalae</taxon>
        <taxon>rosids</taxon>
        <taxon>fabids</taxon>
        <taxon>Fabales</taxon>
        <taxon>Fabaceae</taxon>
        <taxon>Papilionoideae</taxon>
        <taxon>50 kb inversion clade</taxon>
        <taxon>dalbergioids sensu lato</taxon>
        <taxon>Dalbergieae</taxon>
        <taxon>Pterocarpus clade</taxon>
        <taxon>Arachis</taxon>
    </lineage>
</organism>
<protein>
    <recommendedName>
        <fullName evidence="2">LysM domain-containing protein</fullName>
    </recommendedName>
</protein>
<gene>
    <name evidence="3" type="ORF">Ahy_A03g010713</name>
</gene>
<dbReference type="PROSITE" id="PS51782">
    <property type="entry name" value="LYSM"/>
    <property type="match status" value="1"/>
</dbReference>
<dbReference type="Gene3D" id="3.10.350.10">
    <property type="entry name" value="LysM domain"/>
    <property type="match status" value="1"/>
</dbReference>
<dbReference type="CDD" id="cd00118">
    <property type="entry name" value="LysM"/>
    <property type="match status" value="1"/>
</dbReference>
<accession>A0A445DN98</accession>
<evidence type="ECO:0000256" key="1">
    <source>
        <dbReference type="SAM" id="MobiDB-lite"/>
    </source>
</evidence>
<evidence type="ECO:0000259" key="2">
    <source>
        <dbReference type="PROSITE" id="PS51782"/>
    </source>
</evidence>
<dbReference type="Pfam" id="PF01476">
    <property type="entry name" value="LysM"/>
    <property type="match status" value="1"/>
</dbReference>
<evidence type="ECO:0000313" key="4">
    <source>
        <dbReference type="Proteomes" id="UP000289738"/>
    </source>
</evidence>
<dbReference type="SMART" id="SM00257">
    <property type="entry name" value="LysM"/>
    <property type="match status" value="1"/>
</dbReference>
<dbReference type="PANTHER" id="PTHR20932">
    <property type="entry name" value="LYSM AND PUTATIVE PEPTIDOGLYCAN-BINDING DOMAIN-CONTAINING PROTEIN"/>
    <property type="match status" value="1"/>
</dbReference>
<reference evidence="3 4" key="1">
    <citation type="submission" date="2019-01" db="EMBL/GenBank/DDBJ databases">
        <title>Sequencing of cultivated peanut Arachis hypogaea provides insights into genome evolution and oil improvement.</title>
        <authorList>
            <person name="Chen X."/>
        </authorList>
    </citation>
    <scope>NUCLEOTIDE SEQUENCE [LARGE SCALE GENOMIC DNA]</scope>
    <source>
        <strain evidence="4">cv. Fuhuasheng</strain>
        <tissue evidence="3">Leaves</tissue>
    </source>
</reference>
<comment type="caution">
    <text evidence="3">The sequence shown here is derived from an EMBL/GenBank/DDBJ whole genome shotgun (WGS) entry which is preliminary data.</text>
</comment>
<feature type="domain" description="LysM" evidence="2">
    <location>
        <begin position="19"/>
        <end position="63"/>
    </location>
</feature>
<feature type="region of interest" description="Disordered" evidence="1">
    <location>
        <begin position="66"/>
        <end position="118"/>
    </location>
</feature>
<evidence type="ECO:0000313" key="3">
    <source>
        <dbReference type="EMBL" id="RYR64647.1"/>
    </source>
</evidence>
<dbReference type="Proteomes" id="UP000289738">
    <property type="component" value="Chromosome A03"/>
</dbReference>
<dbReference type="EMBL" id="SDMP01000003">
    <property type="protein sequence ID" value="RYR64647.1"/>
    <property type="molecule type" value="Genomic_DNA"/>
</dbReference>
<sequence length="203" mass="22358">MSPSNRLQNGGGGSGLNYIEHQVSKLHTLAGVAIKYGVEVADIKRMNGLATDLQIFALKTLKIPLPGRHPPSPSPTTSVPNGHAKLGDNSSERRPPRAGQYGMKEPLQSLNHPREDHSGDDWFPKTSPISDLRSNHYPKSTKYDLLTGNDEMHEYVPLADIGDVAQLVDARSWMFHLACAILDVAISLLAPMMCSPPFRRWQD</sequence>